<keyword evidence="2" id="KW-1185">Reference proteome</keyword>
<dbReference type="Proteomes" id="UP000828924">
    <property type="component" value="Chromosome"/>
</dbReference>
<dbReference type="EMBL" id="CP071872">
    <property type="protein sequence ID" value="UNM11000.1"/>
    <property type="molecule type" value="Genomic_DNA"/>
</dbReference>
<name>A0ABY3WK81_9ACTN</name>
<organism evidence="1 2">
    <name type="scientific">Streptomyces formicae</name>
    <dbReference type="NCBI Taxonomy" id="1616117"/>
    <lineage>
        <taxon>Bacteria</taxon>
        <taxon>Bacillati</taxon>
        <taxon>Actinomycetota</taxon>
        <taxon>Actinomycetes</taxon>
        <taxon>Kitasatosporales</taxon>
        <taxon>Streptomycetaceae</taxon>
        <taxon>Streptomyces</taxon>
    </lineage>
</organism>
<dbReference type="RefSeq" id="WP_242329544.1">
    <property type="nucleotide sequence ID" value="NZ_CP071872.1"/>
</dbReference>
<gene>
    <name evidence="1" type="ORF">J4032_05245</name>
</gene>
<evidence type="ECO:0000313" key="2">
    <source>
        <dbReference type="Proteomes" id="UP000828924"/>
    </source>
</evidence>
<reference evidence="1 2" key="1">
    <citation type="submission" date="2021-03" db="EMBL/GenBank/DDBJ databases">
        <title>Complete genome of Streptomyces formicae strain 1H-GS9 (DSM 100524).</title>
        <authorList>
            <person name="Atanasov K.E."/>
            <person name="Altabella T."/>
            <person name="Ferrer A."/>
        </authorList>
    </citation>
    <scope>NUCLEOTIDE SEQUENCE [LARGE SCALE GENOMIC DNA]</scope>
    <source>
        <strain evidence="1 2">1H-GS9</strain>
    </source>
</reference>
<sequence>MYSPVTDVSVVSPTETFTEDEVLGRLLAREGPFHRLLGEHPDVVPLSAVDGAYDRHGAEPRVRECCMPAGCPCGPTRRAVRRRSTYKTGMGETTRRSALVVFLELEP</sequence>
<accession>A0ABY3WK81</accession>
<evidence type="ECO:0000313" key="1">
    <source>
        <dbReference type="EMBL" id="UNM11000.1"/>
    </source>
</evidence>
<protein>
    <submittedName>
        <fullName evidence="1">Uncharacterized protein</fullName>
    </submittedName>
</protein>
<proteinExistence type="predicted"/>